<keyword evidence="1" id="KW-0805">Transcription regulation</keyword>
<accession>A0ABS0A4I2</accession>
<evidence type="ECO:0000259" key="4">
    <source>
        <dbReference type="PROSITE" id="PS50043"/>
    </source>
</evidence>
<dbReference type="PROSITE" id="PS00622">
    <property type="entry name" value="HTH_LUXR_1"/>
    <property type="match status" value="1"/>
</dbReference>
<dbReference type="InterPro" id="IPR036388">
    <property type="entry name" value="WH-like_DNA-bd_sf"/>
</dbReference>
<dbReference type="EMBL" id="JADKYU010000410">
    <property type="protein sequence ID" value="MBF4984253.1"/>
    <property type="molecule type" value="Genomic_DNA"/>
</dbReference>
<evidence type="ECO:0000256" key="3">
    <source>
        <dbReference type="ARBA" id="ARBA00023163"/>
    </source>
</evidence>
<comment type="caution">
    <text evidence="5">The sequence shown here is derived from an EMBL/GenBank/DDBJ whole genome shotgun (WGS) entry which is preliminary data.</text>
</comment>
<dbReference type="Proteomes" id="UP001194729">
    <property type="component" value="Unassembled WGS sequence"/>
</dbReference>
<dbReference type="PROSITE" id="PS50043">
    <property type="entry name" value="HTH_LUXR_2"/>
    <property type="match status" value="1"/>
</dbReference>
<evidence type="ECO:0000313" key="5">
    <source>
        <dbReference type="EMBL" id="MBF4984253.1"/>
    </source>
</evidence>
<sequence>MNLFTEKEYHQQSQHFAFRLRNLYLHNRSTFFQLQDYLPSPTYINYRDSHEYEFFSKSFFSYGKEIETLYELGKSYLPEISNIGLMKKAINKAEVLHKNNDYESVCSYMQIISMNREMTPYFTNKILIDRKLTLNTSLFLNEYEHLENIFKEIIPWGKENLERWNKFQTLTKREKEILKLFAKGKSNKEVSEILILSVHSVHTHKKNIYQKLDISKASELVKISLALEII</sequence>
<name>A0ABS0A4I2_9FLAO</name>
<dbReference type="PRINTS" id="PR00038">
    <property type="entry name" value="HTHLUXR"/>
</dbReference>
<evidence type="ECO:0000313" key="6">
    <source>
        <dbReference type="EMBL" id="MBF4985069.1"/>
    </source>
</evidence>
<feature type="domain" description="HTH luxR-type" evidence="4">
    <location>
        <begin position="163"/>
        <end position="228"/>
    </location>
</feature>
<reference evidence="5 7" key="1">
    <citation type="submission" date="2020-11" db="EMBL/GenBank/DDBJ databases">
        <title>P. mediterranea TC4 genome.</title>
        <authorList>
            <person name="Molmeret M."/>
        </authorList>
    </citation>
    <scope>NUCLEOTIDE SEQUENCE [LARGE SCALE GENOMIC DNA]</scope>
    <source>
        <strain evidence="5 7">TC4</strain>
    </source>
</reference>
<dbReference type="InterPro" id="IPR000792">
    <property type="entry name" value="Tscrpt_reg_LuxR_C"/>
</dbReference>
<protein>
    <submittedName>
        <fullName evidence="5">Helix-turn-helix transcriptional regulator</fullName>
    </submittedName>
</protein>
<proteinExistence type="predicted"/>
<keyword evidence="7" id="KW-1185">Reference proteome</keyword>
<dbReference type="SUPFAM" id="SSF46894">
    <property type="entry name" value="C-terminal effector domain of the bipartite response regulators"/>
    <property type="match status" value="1"/>
</dbReference>
<dbReference type="InterPro" id="IPR016032">
    <property type="entry name" value="Sig_transdc_resp-reg_C-effctor"/>
</dbReference>
<evidence type="ECO:0000256" key="1">
    <source>
        <dbReference type="ARBA" id="ARBA00023015"/>
    </source>
</evidence>
<keyword evidence="2" id="KW-0238">DNA-binding</keyword>
<dbReference type="Gene3D" id="1.10.10.10">
    <property type="entry name" value="Winged helix-like DNA-binding domain superfamily/Winged helix DNA-binding domain"/>
    <property type="match status" value="1"/>
</dbReference>
<organism evidence="5 7">
    <name type="scientific">Nonlabens mediterrranea</name>
    <dbReference type="NCBI Taxonomy" id="1419947"/>
    <lineage>
        <taxon>Bacteria</taxon>
        <taxon>Pseudomonadati</taxon>
        <taxon>Bacteroidota</taxon>
        <taxon>Flavobacteriia</taxon>
        <taxon>Flavobacteriales</taxon>
        <taxon>Flavobacteriaceae</taxon>
        <taxon>Nonlabens</taxon>
    </lineage>
</organism>
<dbReference type="CDD" id="cd06170">
    <property type="entry name" value="LuxR_C_like"/>
    <property type="match status" value="1"/>
</dbReference>
<evidence type="ECO:0000256" key="2">
    <source>
        <dbReference type="ARBA" id="ARBA00023125"/>
    </source>
</evidence>
<keyword evidence="3" id="KW-0804">Transcription</keyword>
<dbReference type="SMART" id="SM00421">
    <property type="entry name" value="HTH_LUXR"/>
    <property type="match status" value="1"/>
</dbReference>
<dbReference type="PANTHER" id="PTHR44688">
    <property type="entry name" value="DNA-BINDING TRANSCRIPTIONAL ACTIVATOR DEVR_DOSR"/>
    <property type="match status" value="1"/>
</dbReference>
<evidence type="ECO:0000313" key="7">
    <source>
        <dbReference type="Proteomes" id="UP001194729"/>
    </source>
</evidence>
<dbReference type="Pfam" id="PF00196">
    <property type="entry name" value="GerE"/>
    <property type="match status" value="1"/>
</dbReference>
<dbReference type="PANTHER" id="PTHR44688:SF16">
    <property type="entry name" value="DNA-BINDING TRANSCRIPTIONAL ACTIVATOR DEVR_DOSR"/>
    <property type="match status" value="1"/>
</dbReference>
<gene>
    <name evidence="5" type="ORF">FNJ87_07925</name>
    <name evidence="6" type="ORF">FNJ87_12240</name>
</gene>
<dbReference type="EMBL" id="JADKYU010000639">
    <property type="protein sequence ID" value="MBF4985069.1"/>
    <property type="molecule type" value="Genomic_DNA"/>
</dbReference>